<name>A0A1R4LHH2_VIBR1</name>
<feature type="transmembrane region" description="Helical" evidence="1">
    <location>
        <begin position="45"/>
        <end position="65"/>
    </location>
</feature>
<feature type="transmembrane region" description="Helical" evidence="1">
    <location>
        <begin position="148"/>
        <end position="168"/>
    </location>
</feature>
<dbReference type="Proteomes" id="UP000188276">
    <property type="component" value="Unassembled WGS sequence"/>
</dbReference>
<keyword evidence="1" id="KW-1133">Transmembrane helix</keyword>
<gene>
    <name evidence="2" type="ORF">VR7878_01504</name>
</gene>
<dbReference type="EMBL" id="FULE01000019">
    <property type="protein sequence ID" value="SJN55913.1"/>
    <property type="molecule type" value="Genomic_DNA"/>
</dbReference>
<keyword evidence="1" id="KW-0472">Membrane</keyword>
<protein>
    <submittedName>
        <fullName evidence="2">Uncharacterized protein</fullName>
    </submittedName>
</protein>
<dbReference type="OrthoDB" id="9153185at2"/>
<dbReference type="Pfam" id="PF24838">
    <property type="entry name" value="8xMP"/>
    <property type="match status" value="1"/>
</dbReference>
<dbReference type="AlphaFoldDB" id="A0A1R4LHH2"/>
<accession>A0A1R4LHH2</accession>
<keyword evidence="3" id="KW-1185">Reference proteome</keyword>
<feature type="transmembrane region" description="Helical" evidence="1">
    <location>
        <begin position="71"/>
        <end position="90"/>
    </location>
</feature>
<dbReference type="RefSeq" id="WP_077334915.1">
    <property type="nucleotide sequence ID" value="NZ_FULE01000019.1"/>
</dbReference>
<evidence type="ECO:0000313" key="3">
    <source>
        <dbReference type="Proteomes" id="UP000188276"/>
    </source>
</evidence>
<evidence type="ECO:0000256" key="1">
    <source>
        <dbReference type="SAM" id="Phobius"/>
    </source>
</evidence>
<keyword evidence="1" id="KW-0812">Transmembrane</keyword>
<dbReference type="InterPro" id="IPR056918">
    <property type="entry name" value="8xMP"/>
</dbReference>
<feature type="transmembrane region" description="Helical" evidence="1">
    <location>
        <begin position="174"/>
        <end position="194"/>
    </location>
</feature>
<evidence type="ECO:0000313" key="2">
    <source>
        <dbReference type="EMBL" id="SJN55913.1"/>
    </source>
</evidence>
<organism evidence="2 3">
    <name type="scientific">Vibrio ruber (strain DSM 16370 / JCM 11486 / BCRC 17186 / CECT 7878 / LMG 23124 / VR1)</name>
    <dbReference type="NCBI Taxonomy" id="1123498"/>
    <lineage>
        <taxon>Bacteria</taxon>
        <taxon>Pseudomonadati</taxon>
        <taxon>Pseudomonadota</taxon>
        <taxon>Gammaproteobacteria</taxon>
        <taxon>Vibrionales</taxon>
        <taxon>Vibrionaceae</taxon>
        <taxon>Vibrio</taxon>
    </lineage>
</organism>
<reference evidence="3" key="1">
    <citation type="submission" date="2017-02" db="EMBL/GenBank/DDBJ databases">
        <authorList>
            <person name="Rodrigo-Torres L."/>
            <person name="Arahal R.D."/>
            <person name="Lucena T."/>
        </authorList>
    </citation>
    <scope>NUCLEOTIDE SEQUENCE [LARGE SCALE GENOMIC DNA]</scope>
    <source>
        <strain evidence="3">CECT 7878</strain>
    </source>
</reference>
<proteinExistence type="predicted"/>
<sequence length="215" mass="25027">MDNQNRYKRKFGLDGSNKKKAALALEHALDIRKFEIELYWKRATYFWALIAVAFAGFFSVLASEHLKSKEFFAFVIAVIGFVFTWAWFLANRGSKFWQENWENHVDMLENDTTGPLYKTTLHRPRSSSVVETLITGPAKISVSKVNQWVSFFTLFVWVMLLIFISLPLDSSREISWSRVVILVIGIFSCFMMCYGSKTHLGPHRHKMRSRKTQIL</sequence>